<dbReference type="Pfam" id="PF13538">
    <property type="entry name" value="UvrD_C_2"/>
    <property type="match status" value="1"/>
</dbReference>
<dbReference type="PANTHER" id="PTHR43788">
    <property type="entry name" value="DNA2/NAM7 HELICASE FAMILY MEMBER"/>
    <property type="match status" value="1"/>
</dbReference>
<evidence type="ECO:0000256" key="2">
    <source>
        <dbReference type="ARBA" id="ARBA00022840"/>
    </source>
</evidence>
<dbReference type="GO" id="GO:0006310">
    <property type="term" value="P:DNA recombination"/>
    <property type="evidence" value="ECO:0007669"/>
    <property type="project" value="TreeGrafter"/>
</dbReference>
<dbReference type="SUPFAM" id="SSF52540">
    <property type="entry name" value="P-loop containing nucleoside triphosphate hydrolases"/>
    <property type="match status" value="2"/>
</dbReference>
<dbReference type="PANTHER" id="PTHR43788:SF6">
    <property type="entry name" value="DNA HELICASE B"/>
    <property type="match status" value="1"/>
</dbReference>
<feature type="domain" description="UvrD-like helicase C-terminal" evidence="3">
    <location>
        <begin position="616"/>
        <end position="661"/>
    </location>
</feature>
<evidence type="ECO:0000259" key="3">
    <source>
        <dbReference type="Pfam" id="PF13538"/>
    </source>
</evidence>
<protein>
    <recommendedName>
        <fullName evidence="6">AAA+ ATPase domain-containing protein</fullName>
    </recommendedName>
</protein>
<dbReference type="EMBL" id="LAZR01000083">
    <property type="protein sequence ID" value="KKN93925.1"/>
    <property type="molecule type" value="Genomic_DNA"/>
</dbReference>
<dbReference type="Pfam" id="PF13604">
    <property type="entry name" value="AAA_30"/>
    <property type="match status" value="1"/>
</dbReference>
<comment type="caution">
    <text evidence="5">The sequence shown here is derived from an EMBL/GenBank/DDBJ whole genome shotgun (WGS) entry which is preliminary data.</text>
</comment>
<evidence type="ECO:0008006" key="6">
    <source>
        <dbReference type="Google" id="ProtNLM"/>
    </source>
</evidence>
<proteinExistence type="predicted"/>
<dbReference type="InterPro" id="IPR027785">
    <property type="entry name" value="UvrD-like_helicase_C"/>
</dbReference>
<keyword evidence="2" id="KW-0067">ATP-binding</keyword>
<dbReference type="Gene3D" id="3.40.50.300">
    <property type="entry name" value="P-loop containing nucleotide triphosphate hydrolases"/>
    <property type="match status" value="2"/>
</dbReference>
<dbReference type="CDD" id="cd18809">
    <property type="entry name" value="SF1_C_RecD"/>
    <property type="match status" value="1"/>
</dbReference>
<dbReference type="Gene3D" id="1.10.10.2220">
    <property type="match status" value="1"/>
</dbReference>
<sequence length="706" mass="78973">MREDQTFASANYNVSIVANSEYLPVDPTPGQIWRVAGYKRTYVYDHGKIKAQEHQYREPDTLEFYLPDTGETFIQFISDDKAFKGIGNRKARQLWARFGEDIHRMLTAGTSNDFDALSELLSTQSIQALHAGYEKYANLRHTAWMSKARIPHAVQKRILKHHGLGTVEAIKSNPYKLLHFGLSFKDVDSILNHRFGHAWEQKRYFQERIQAGMVQALKDRMRDGSTWVKTSQLLTRASDYLKSSSNCEEGIKWLKSSPEIALYHEDGRFHATATAIQELAVARRIKHLIDLRKPLTGVEEGIVNDVIGELPYELTSQQELAIYTSLTEGVSAITGGAGTGKTTVLSTFLKAADHLGYSIHAIALSGRAAMRLRESVGYLTMTIARFLREDPVTDNKALLVIDEASMTDLPTMFRIINHINPSCKLVLTGDPSQLPPIGIGKILHDIVLSTHVPNTMLDIVKRQKGTTGIPEYSMAINAGEVPESLSAGNIYFHEVLDPRLVKEKAVELYVQQPCDSRVIAPTVALVDEVNGEIQEQINGDSPLLNFNLDGEDFYLRLRLGDQVLFTQNHASAGVQNGSLGELISIDQVDNVIGSVRLDTGETVDLQSSLIDALSLGYAMTLHKAQGSQFGRVIVLLQDTRVVDRSWIYTAITRAVSEVHIVGDPRVFERFVKASPKAFRRRTMLTNLIDYLHSEKYSEHIPKTCQK</sequence>
<dbReference type="InterPro" id="IPR027417">
    <property type="entry name" value="P-loop_NTPase"/>
</dbReference>
<feature type="domain" description="ATP-dependent RecD2 DNA helicase-like helix-hairpin-helix" evidence="4">
    <location>
        <begin position="143"/>
        <end position="226"/>
    </location>
</feature>
<dbReference type="GO" id="GO:0017116">
    <property type="term" value="F:single-stranded DNA helicase activity"/>
    <property type="evidence" value="ECO:0007669"/>
    <property type="project" value="TreeGrafter"/>
</dbReference>
<evidence type="ECO:0000259" key="4">
    <source>
        <dbReference type="Pfam" id="PF14490"/>
    </source>
</evidence>
<organism evidence="5">
    <name type="scientific">marine sediment metagenome</name>
    <dbReference type="NCBI Taxonomy" id="412755"/>
    <lineage>
        <taxon>unclassified sequences</taxon>
        <taxon>metagenomes</taxon>
        <taxon>ecological metagenomes</taxon>
    </lineage>
</organism>
<dbReference type="InterPro" id="IPR050534">
    <property type="entry name" value="Coronavir_polyprotein_1ab"/>
</dbReference>
<keyword evidence="1" id="KW-0547">Nucleotide-binding</keyword>
<dbReference type="InterPro" id="IPR029493">
    <property type="entry name" value="RecD2-like_HHH"/>
</dbReference>
<dbReference type="CDD" id="cd17933">
    <property type="entry name" value="DEXSc_RecD-like"/>
    <property type="match status" value="1"/>
</dbReference>
<reference evidence="5" key="1">
    <citation type="journal article" date="2015" name="Nature">
        <title>Complex archaea that bridge the gap between prokaryotes and eukaryotes.</title>
        <authorList>
            <person name="Spang A."/>
            <person name="Saw J.H."/>
            <person name="Jorgensen S.L."/>
            <person name="Zaremba-Niedzwiedzka K."/>
            <person name="Martijn J."/>
            <person name="Lind A.E."/>
            <person name="van Eijk R."/>
            <person name="Schleper C."/>
            <person name="Guy L."/>
            <person name="Ettema T.J."/>
        </authorList>
    </citation>
    <scope>NUCLEOTIDE SEQUENCE</scope>
</reference>
<accession>A0A0F9UL28</accession>
<gene>
    <name evidence="5" type="ORF">LCGC14_0194240</name>
</gene>
<evidence type="ECO:0000256" key="1">
    <source>
        <dbReference type="ARBA" id="ARBA00022741"/>
    </source>
</evidence>
<dbReference type="GO" id="GO:0009338">
    <property type="term" value="C:exodeoxyribonuclease V complex"/>
    <property type="evidence" value="ECO:0007669"/>
    <property type="project" value="TreeGrafter"/>
</dbReference>
<dbReference type="GO" id="GO:0005524">
    <property type="term" value="F:ATP binding"/>
    <property type="evidence" value="ECO:0007669"/>
    <property type="project" value="UniProtKB-KW"/>
</dbReference>
<dbReference type="Gene3D" id="2.30.30.940">
    <property type="match status" value="1"/>
</dbReference>
<evidence type="ECO:0000313" key="5">
    <source>
        <dbReference type="EMBL" id="KKN93925.1"/>
    </source>
</evidence>
<dbReference type="Pfam" id="PF14490">
    <property type="entry name" value="HHH_RecD2"/>
    <property type="match status" value="1"/>
</dbReference>
<name>A0A0F9UL28_9ZZZZ</name>
<dbReference type="AlphaFoldDB" id="A0A0F9UL28"/>